<proteinExistence type="predicted"/>
<accession>A0ABR0EZX2</accession>
<feature type="domain" description="Amidohydrolase-related" evidence="3">
    <location>
        <begin position="427"/>
        <end position="698"/>
    </location>
</feature>
<feature type="compositionally biased region" description="Basic and acidic residues" evidence="1">
    <location>
        <begin position="363"/>
        <end position="378"/>
    </location>
</feature>
<feature type="compositionally biased region" description="Polar residues" evidence="1">
    <location>
        <begin position="379"/>
        <end position="389"/>
    </location>
</feature>
<evidence type="ECO:0000259" key="3">
    <source>
        <dbReference type="Pfam" id="PF04909"/>
    </source>
</evidence>
<organism evidence="4 5">
    <name type="scientific">Zasmidium cellare</name>
    <name type="common">Wine cellar mold</name>
    <name type="synonym">Racodium cellare</name>
    <dbReference type="NCBI Taxonomy" id="395010"/>
    <lineage>
        <taxon>Eukaryota</taxon>
        <taxon>Fungi</taxon>
        <taxon>Dikarya</taxon>
        <taxon>Ascomycota</taxon>
        <taxon>Pezizomycotina</taxon>
        <taxon>Dothideomycetes</taxon>
        <taxon>Dothideomycetidae</taxon>
        <taxon>Mycosphaerellales</taxon>
        <taxon>Mycosphaerellaceae</taxon>
        <taxon>Zasmidium</taxon>
    </lineage>
</organism>
<dbReference type="Proteomes" id="UP001305779">
    <property type="component" value="Unassembled WGS sequence"/>
</dbReference>
<dbReference type="InterPro" id="IPR052358">
    <property type="entry name" value="Aro_Compnd_Degr_Hydrolases"/>
</dbReference>
<keyword evidence="5" id="KW-1185">Reference proteome</keyword>
<feature type="transmembrane region" description="Helical" evidence="2">
    <location>
        <begin position="224"/>
        <end position="246"/>
    </location>
</feature>
<reference evidence="4 5" key="1">
    <citation type="journal article" date="2023" name="G3 (Bethesda)">
        <title>A chromosome-level genome assembly of Zasmidium syzygii isolated from banana leaves.</title>
        <authorList>
            <person name="van Westerhoven A.C."/>
            <person name="Mehrabi R."/>
            <person name="Talebi R."/>
            <person name="Steentjes M.B.F."/>
            <person name="Corcolon B."/>
            <person name="Chong P.A."/>
            <person name="Kema G.H.J."/>
            <person name="Seidl M.F."/>
        </authorList>
    </citation>
    <scope>NUCLEOTIDE SEQUENCE [LARGE SCALE GENOMIC DNA]</scope>
    <source>
        <strain evidence="4 5">P124</strain>
    </source>
</reference>
<dbReference type="PANTHER" id="PTHR35563">
    <property type="entry name" value="BARREL METAL-DEPENDENT HYDROLASE, PUTATIVE (AFU_ORTHOLOGUE AFUA_1G16240)-RELATED"/>
    <property type="match status" value="1"/>
</dbReference>
<dbReference type="PANTHER" id="PTHR35563:SF2">
    <property type="entry name" value="BARREL METAL-DEPENDENT HYDROLASE, PUTATIVE (AFU_ORTHOLOGUE AFUA_1G16240)-RELATED"/>
    <property type="match status" value="1"/>
</dbReference>
<evidence type="ECO:0000313" key="5">
    <source>
        <dbReference type="Proteomes" id="UP001305779"/>
    </source>
</evidence>
<dbReference type="EMBL" id="JAXOVC010000001">
    <property type="protein sequence ID" value="KAK4506610.1"/>
    <property type="molecule type" value="Genomic_DNA"/>
</dbReference>
<keyword evidence="2" id="KW-1133">Transmembrane helix</keyword>
<keyword evidence="2" id="KW-0472">Membrane</keyword>
<feature type="transmembrane region" description="Helical" evidence="2">
    <location>
        <begin position="97"/>
        <end position="118"/>
    </location>
</feature>
<comment type="caution">
    <text evidence="4">The sequence shown here is derived from an EMBL/GenBank/DDBJ whole genome shotgun (WGS) entry which is preliminary data.</text>
</comment>
<evidence type="ECO:0000256" key="1">
    <source>
        <dbReference type="SAM" id="MobiDB-lite"/>
    </source>
</evidence>
<feature type="transmembrane region" description="Helical" evidence="2">
    <location>
        <begin position="305"/>
        <end position="327"/>
    </location>
</feature>
<gene>
    <name evidence="4" type="ORF">PRZ48_000342</name>
</gene>
<feature type="transmembrane region" description="Helical" evidence="2">
    <location>
        <begin position="55"/>
        <end position="76"/>
    </location>
</feature>
<dbReference type="SUPFAM" id="SSF51556">
    <property type="entry name" value="Metallo-dependent hydrolases"/>
    <property type="match status" value="1"/>
</dbReference>
<dbReference type="Gene3D" id="3.20.20.140">
    <property type="entry name" value="Metal-dependent hydrolases"/>
    <property type="match status" value="1"/>
</dbReference>
<evidence type="ECO:0000256" key="2">
    <source>
        <dbReference type="SAM" id="Phobius"/>
    </source>
</evidence>
<sequence>METPECTTLLETLEKRFLSGNITSEDFTTQVQPCLPQACDQVYGSADFDLIGPGLYYSTLIQVTLFILCGPLQALVSRCLSPHARSSTMLSLARFQSVLDTVYTTGTLLAFAIMTTGFMRASLYPIAALERSVIRDMSDLQTMLQNLAMVSYIIMKTPPNITRGSRAWGFLGVYACTQVLNVASWYLKKRIDGAASVRIIKNMCVKDEGVKTYPDLNVSEAPGWNPLIVGGLLGVGFALLGLAIAVCLPRVWKWVERLFSSVVVGAFVAFVWTAMALLCIGFWTYRLTYTRDGLEGMPEWDVGQVFVVAVWVPSLVQMGLAVLMTLTPARGAVEGKDRRVAHVASVVVEGLYVSWFGKEPRLEEDKSKDKKPTDEDQPRSSTTWIQPLTSEEEKLPLVNSSSSLEGEKMARNPSPARLAKRIPKGTWDTHMHVVEPDKYAFDKSATYQPPKHTLEQANAFLGELGIEKMVIVQPSVYANDNSCTLDNLKRLGLKKGRAVVQFDPASTSKAQLQEWHDLGARGVRLNLKSVGALPSEEELKATMQRYADAVRPFGWSLELYISMEEVPKLEKIVPALDGTKVIIDHFGHPTNPSLQSAKSAGEIPGYASLVKLLKEGDTWVKISASYRLSSDPGAALVESLCREIVRTRPDRVVFATDWPHTRFDSLEVAEYLEKIFDFIEMEGVSLEQVLVKNAEILFDAKS</sequence>
<feature type="region of interest" description="Disordered" evidence="1">
    <location>
        <begin position="363"/>
        <end position="418"/>
    </location>
</feature>
<protein>
    <recommendedName>
        <fullName evidence="3">Amidohydrolase-related domain-containing protein</fullName>
    </recommendedName>
</protein>
<dbReference type="InterPro" id="IPR032466">
    <property type="entry name" value="Metal_Hydrolase"/>
</dbReference>
<feature type="transmembrane region" description="Helical" evidence="2">
    <location>
        <begin position="167"/>
        <end position="187"/>
    </location>
</feature>
<dbReference type="Pfam" id="PF04909">
    <property type="entry name" value="Amidohydro_2"/>
    <property type="match status" value="1"/>
</dbReference>
<keyword evidence="2" id="KW-0812">Transmembrane</keyword>
<evidence type="ECO:0000313" key="4">
    <source>
        <dbReference type="EMBL" id="KAK4506610.1"/>
    </source>
</evidence>
<dbReference type="InterPro" id="IPR006680">
    <property type="entry name" value="Amidohydro-rel"/>
</dbReference>
<name>A0ABR0EZX2_ZASCE</name>
<feature type="transmembrane region" description="Helical" evidence="2">
    <location>
        <begin position="258"/>
        <end position="285"/>
    </location>
</feature>